<dbReference type="VEuPathDB" id="FungiDB:MGL_3220"/>
<feature type="transmembrane region" description="Helical" evidence="6">
    <location>
        <begin position="153"/>
        <end position="180"/>
    </location>
</feature>
<evidence type="ECO:0000313" key="7">
    <source>
        <dbReference type="EMBL" id="EDP42462.1"/>
    </source>
</evidence>
<dbReference type="GO" id="GO:0032472">
    <property type="term" value="P:Golgi calcium ion transport"/>
    <property type="evidence" value="ECO:0007669"/>
    <property type="project" value="TreeGrafter"/>
</dbReference>
<comment type="caution">
    <text evidence="7">The sequence shown here is derived from an EMBL/GenBank/DDBJ whole genome shotgun (WGS) entry which is preliminary data.</text>
</comment>
<dbReference type="EMBL" id="AAYY01000011">
    <property type="protein sequence ID" value="EDP42462.1"/>
    <property type="molecule type" value="Genomic_DNA"/>
</dbReference>
<keyword evidence="8" id="KW-1185">Reference proteome</keyword>
<dbReference type="OrthoDB" id="442680at2759"/>
<feature type="transmembrane region" description="Helical" evidence="6">
    <location>
        <begin position="115"/>
        <end position="133"/>
    </location>
</feature>
<evidence type="ECO:0000256" key="1">
    <source>
        <dbReference type="ARBA" id="ARBA00004141"/>
    </source>
</evidence>
<evidence type="ECO:0000256" key="3">
    <source>
        <dbReference type="ARBA" id="ARBA00022692"/>
    </source>
</evidence>
<dbReference type="GO" id="GO:0000329">
    <property type="term" value="C:fungal-type vacuole membrane"/>
    <property type="evidence" value="ECO:0007669"/>
    <property type="project" value="TreeGrafter"/>
</dbReference>
<feature type="transmembrane region" description="Helical" evidence="6">
    <location>
        <begin position="20"/>
        <end position="37"/>
    </location>
</feature>
<evidence type="ECO:0000313" key="8">
    <source>
        <dbReference type="Proteomes" id="UP000008837"/>
    </source>
</evidence>
<dbReference type="GO" id="GO:0005794">
    <property type="term" value="C:Golgi apparatus"/>
    <property type="evidence" value="ECO:0007669"/>
    <property type="project" value="TreeGrafter"/>
</dbReference>
<evidence type="ECO:0000256" key="2">
    <source>
        <dbReference type="ARBA" id="ARBA00009190"/>
    </source>
</evidence>
<dbReference type="SUPFAM" id="SSF103473">
    <property type="entry name" value="MFS general substrate transporter"/>
    <property type="match status" value="1"/>
</dbReference>
<dbReference type="AlphaFoldDB" id="A8Q879"/>
<dbReference type="GO" id="GO:0032468">
    <property type="term" value="P:Golgi calcium ion homeostasis"/>
    <property type="evidence" value="ECO:0007669"/>
    <property type="project" value="TreeGrafter"/>
</dbReference>
<gene>
    <name evidence="7" type="ORF">MGL_3220</name>
</gene>
<comment type="similarity">
    <text evidence="2 6">Belongs to the GDT1 family.</text>
</comment>
<dbReference type="OMA" id="HAIACAM"/>
<dbReference type="InterPro" id="IPR001727">
    <property type="entry name" value="GDT1-like"/>
</dbReference>
<keyword evidence="5 6" id="KW-0472">Membrane</keyword>
<dbReference type="PANTHER" id="PTHR12608:SF1">
    <property type="entry name" value="TRANSMEMBRANE PROTEIN 165"/>
    <property type="match status" value="1"/>
</dbReference>
<organism evidence="7 8">
    <name type="scientific">Malassezia globosa (strain ATCC MYA-4612 / CBS 7966)</name>
    <name type="common">Dandruff-associated fungus</name>
    <dbReference type="NCBI Taxonomy" id="425265"/>
    <lineage>
        <taxon>Eukaryota</taxon>
        <taxon>Fungi</taxon>
        <taxon>Dikarya</taxon>
        <taxon>Basidiomycota</taxon>
        <taxon>Ustilaginomycotina</taxon>
        <taxon>Malasseziomycetes</taxon>
        <taxon>Malasseziales</taxon>
        <taxon>Malasseziaceae</taxon>
        <taxon>Malassezia</taxon>
    </lineage>
</organism>
<dbReference type="KEGG" id="mgl:MGL_3220"/>
<evidence type="ECO:0000256" key="4">
    <source>
        <dbReference type="ARBA" id="ARBA00022989"/>
    </source>
</evidence>
<dbReference type="PANTHER" id="PTHR12608">
    <property type="entry name" value="TRANSMEMBRANE PROTEIN HTP-1 RELATED"/>
    <property type="match status" value="1"/>
</dbReference>
<comment type="subcellular location">
    <subcellularLocation>
        <location evidence="1 6">Membrane</location>
        <topology evidence="1 6">Multi-pass membrane protein</topology>
    </subcellularLocation>
</comment>
<comment type="caution">
    <text evidence="6">Lacks conserved residue(s) required for the propagation of feature annotation.</text>
</comment>
<dbReference type="STRING" id="425265.A8Q879"/>
<protein>
    <recommendedName>
        <fullName evidence="6">GDT1 family protein</fullName>
    </recommendedName>
</protein>
<evidence type="ECO:0000256" key="5">
    <source>
        <dbReference type="ARBA" id="ARBA00023136"/>
    </source>
</evidence>
<keyword evidence="3 6" id="KW-0812">Transmembrane</keyword>
<feature type="transmembrane region" description="Helical" evidence="6">
    <location>
        <begin position="187"/>
        <end position="208"/>
    </location>
</feature>
<dbReference type="GO" id="GO:0015085">
    <property type="term" value="F:calcium ion transmembrane transporter activity"/>
    <property type="evidence" value="ECO:0007669"/>
    <property type="project" value="TreeGrafter"/>
</dbReference>
<dbReference type="Proteomes" id="UP000008837">
    <property type="component" value="Unassembled WGS sequence"/>
</dbReference>
<reference evidence="7 8" key="1">
    <citation type="journal article" date="2007" name="Proc. Natl. Acad. Sci. U.S.A.">
        <title>Dandruff-associated Malassezia genomes reveal convergent and divergent virulence traits shared with plant and human fungal pathogens.</title>
        <authorList>
            <person name="Xu J."/>
            <person name="Saunders C.W."/>
            <person name="Hu P."/>
            <person name="Grant R.A."/>
            <person name="Boekhout T."/>
            <person name="Kuramae E.E."/>
            <person name="Kronstad J.W."/>
            <person name="Deangelis Y.M."/>
            <person name="Reeder N.L."/>
            <person name="Johnstone K.R."/>
            <person name="Leland M."/>
            <person name="Fieno A.M."/>
            <person name="Begley W.M."/>
            <person name="Sun Y."/>
            <person name="Lacey M.P."/>
            <person name="Chaudhary T."/>
            <person name="Keough T."/>
            <person name="Chu L."/>
            <person name="Sears R."/>
            <person name="Yuan B."/>
            <person name="Dawson T.L.Jr."/>
        </authorList>
    </citation>
    <scope>NUCLEOTIDE SEQUENCE [LARGE SCALE GENOMIC DNA]</scope>
    <source>
        <strain evidence="8">ATCC MYA-4612 / CBS 7966</strain>
    </source>
</reference>
<dbReference type="GO" id="GO:0005384">
    <property type="term" value="F:manganese ion transmembrane transporter activity"/>
    <property type="evidence" value="ECO:0007669"/>
    <property type="project" value="TreeGrafter"/>
</dbReference>
<proteinExistence type="inferred from homology"/>
<evidence type="ECO:0000256" key="6">
    <source>
        <dbReference type="RuleBase" id="RU365102"/>
    </source>
</evidence>
<dbReference type="InterPro" id="IPR036259">
    <property type="entry name" value="MFS_trans_sf"/>
</dbReference>
<dbReference type="GeneID" id="5853982"/>
<keyword evidence="4 6" id="KW-1133">Transmembrane helix</keyword>
<dbReference type="Pfam" id="PF01169">
    <property type="entry name" value="GDT1"/>
    <property type="match status" value="1"/>
</dbReference>
<accession>A8Q879</accession>
<sequence length="218" mass="23741">MSTLSSFMGAILPALLTRRAAHWVSAILFIVFGVIALRQGLAMSGDEIDKEWKETQEEIQEDEDVHELTDLEQQAGDDSPGYPNIAPYPRTSPSVKEQASPSHFGVFLREGTRNLCGLMFSPVFSQAFILSFLGEWGDRSQITTMALASTHRVGIVAIGTSLAHMACIMLAVMAGAIFATRISPRHLTIGGAMIFLVFGLMAVYDAIYEPEPSAPLHL</sequence>
<dbReference type="InParanoid" id="A8Q879"/>
<name>A8Q879_MALGO</name>
<dbReference type="FunCoup" id="A8Q879">
    <property type="interactions" value="342"/>
</dbReference>
<dbReference type="RefSeq" id="XP_001729676.1">
    <property type="nucleotide sequence ID" value="XM_001729624.1"/>
</dbReference>